<evidence type="ECO:0000259" key="4">
    <source>
        <dbReference type="Pfam" id="PF24345"/>
    </source>
</evidence>
<accession>A0A3D8RWH4</accession>
<dbReference type="OrthoDB" id="5408934at2759"/>
<feature type="region of interest" description="Disordered" evidence="1">
    <location>
        <begin position="650"/>
        <end position="724"/>
    </location>
</feature>
<dbReference type="InterPro" id="IPR056416">
    <property type="entry name" value="DH_2_fung"/>
</dbReference>
<feature type="compositionally biased region" description="Low complexity" evidence="1">
    <location>
        <begin position="1248"/>
        <end position="1265"/>
    </location>
</feature>
<feature type="compositionally biased region" description="Basic and acidic residues" evidence="1">
    <location>
        <begin position="144"/>
        <end position="174"/>
    </location>
</feature>
<keyword evidence="6" id="KW-1185">Reference proteome</keyword>
<feature type="region of interest" description="Disordered" evidence="1">
    <location>
        <begin position="137"/>
        <end position="215"/>
    </location>
</feature>
<proteinExistence type="predicted"/>
<organism evidence="5 6">
    <name type="scientific">Coleophoma crateriformis</name>
    <dbReference type="NCBI Taxonomy" id="565419"/>
    <lineage>
        <taxon>Eukaryota</taxon>
        <taxon>Fungi</taxon>
        <taxon>Dikarya</taxon>
        <taxon>Ascomycota</taxon>
        <taxon>Pezizomycotina</taxon>
        <taxon>Leotiomycetes</taxon>
        <taxon>Helotiales</taxon>
        <taxon>Dermateaceae</taxon>
        <taxon>Coleophoma</taxon>
    </lineage>
</organism>
<reference evidence="5 6" key="1">
    <citation type="journal article" date="2018" name="IMA Fungus">
        <title>IMA Genome-F 9: Draft genome sequence of Annulohypoxylon stygium, Aspergillus mulundensis, Berkeleyomyces basicola (syn. Thielaviopsis basicola), Ceratocystis smalleyi, two Cercospora beticola strains, Coleophoma cylindrospora, Fusarium fracticaudum, Phialophora cf. hyalina, and Morchella septimelata.</title>
        <authorList>
            <person name="Wingfield B.D."/>
            <person name="Bills G.F."/>
            <person name="Dong Y."/>
            <person name="Huang W."/>
            <person name="Nel W.J."/>
            <person name="Swalarsk-Parry B.S."/>
            <person name="Vaghefi N."/>
            <person name="Wilken P.M."/>
            <person name="An Z."/>
            <person name="de Beer Z.W."/>
            <person name="De Vos L."/>
            <person name="Chen L."/>
            <person name="Duong T.A."/>
            <person name="Gao Y."/>
            <person name="Hammerbacher A."/>
            <person name="Kikkert J.R."/>
            <person name="Li Y."/>
            <person name="Li H."/>
            <person name="Li K."/>
            <person name="Li Q."/>
            <person name="Liu X."/>
            <person name="Ma X."/>
            <person name="Naidoo K."/>
            <person name="Pethybridge S.J."/>
            <person name="Sun J."/>
            <person name="Steenkamp E.T."/>
            <person name="van der Nest M.A."/>
            <person name="van Wyk S."/>
            <person name="Wingfield M.J."/>
            <person name="Xiong C."/>
            <person name="Yue Q."/>
            <person name="Zhang X."/>
        </authorList>
    </citation>
    <scope>NUCLEOTIDE SEQUENCE [LARGE SCALE GENOMIC DNA]</scope>
    <source>
        <strain evidence="5 6">BP5796</strain>
    </source>
</reference>
<feature type="compositionally biased region" description="Low complexity" evidence="1">
    <location>
        <begin position="1752"/>
        <end position="1765"/>
    </location>
</feature>
<feature type="compositionally biased region" description="Polar residues" evidence="1">
    <location>
        <begin position="1279"/>
        <end position="1325"/>
    </location>
</feature>
<feature type="compositionally biased region" description="Polar residues" evidence="1">
    <location>
        <begin position="1739"/>
        <end position="1751"/>
    </location>
</feature>
<comment type="caution">
    <text evidence="5">The sequence shown here is derived from an EMBL/GenBank/DDBJ whole genome shotgun (WGS) entry which is preliminary data.</text>
</comment>
<dbReference type="EMBL" id="PDLN01000008">
    <property type="protein sequence ID" value="RDW78429.1"/>
    <property type="molecule type" value="Genomic_DNA"/>
</dbReference>
<dbReference type="Proteomes" id="UP000256328">
    <property type="component" value="Unassembled WGS sequence"/>
</dbReference>
<evidence type="ECO:0000259" key="2">
    <source>
        <dbReference type="Pfam" id="PF24340"/>
    </source>
</evidence>
<feature type="compositionally biased region" description="Polar residues" evidence="1">
    <location>
        <begin position="739"/>
        <end position="761"/>
    </location>
</feature>
<feature type="compositionally biased region" description="Basic and acidic residues" evidence="1">
    <location>
        <begin position="308"/>
        <end position="318"/>
    </location>
</feature>
<feature type="compositionally biased region" description="Low complexity" evidence="1">
    <location>
        <begin position="1698"/>
        <end position="1708"/>
    </location>
</feature>
<evidence type="ECO:0000313" key="5">
    <source>
        <dbReference type="EMBL" id="RDW78429.1"/>
    </source>
</evidence>
<protein>
    <submittedName>
        <fullName evidence="5">Uncharacterized protein</fullName>
    </submittedName>
</protein>
<feature type="compositionally biased region" description="Basic and acidic residues" evidence="1">
    <location>
        <begin position="671"/>
        <end position="690"/>
    </location>
</feature>
<feature type="region of interest" description="Disordered" evidence="1">
    <location>
        <begin position="1186"/>
        <end position="1509"/>
    </location>
</feature>
<feature type="region of interest" description="Disordered" evidence="1">
    <location>
        <begin position="1732"/>
        <end position="1767"/>
    </location>
</feature>
<feature type="compositionally biased region" description="Low complexity" evidence="1">
    <location>
        <begin position="13"/>
        <end position="24"/>
    </location>
</feature>
<feature type="compositionally biased region" description="Polar residues" evidence="1">
    <location>
        <begin position="1470"/>
        <end position="1500"/>
    </location>
</feature>
<name>A0A3D8RWH4_9HELO</name>
<feature type="domain" description="PH" evidence="4">
    <location>
        <begin position="1509"/>
        <end position="1658"/>
    </location>
</feature>
<feature type="compositionally biased region" description="Polar residues" evidence="1">
    <location>
        <begin position="1686"/>
        <end position="1697"/>
    </location>
</feature>
<evidence type="ECO:0000256" key="1">
    <source>
        <dbReference type="SAM" id="MobiDB-lite"/>
    </source>
</evidence>
<feature type="compositionally biased region" description="Low complexity" evidence="1">
    <location>
        <begin position="1338"/>
        <end position="1352"/>
    </location>
</feature>
<feature type="region of interest" description="Disordered" evidence="1">
    <location>
        <begin position="1"/>
        <end position="82"/>
    </location>
</feature>
<feature type="compositionally biased region" description="Basic and acidic residues" evidence="1">
    <location>
        <begin position="575"/>
        <end position="591"/>
    </location>
</feature>
<feature type="compositionally biased region" description="Basic and acidic residues" evidence="1">
    <location>
        <begin position="185"/>
        <end position="198"/>
    </location>
</feature>
<feature type="compositionally biased region" description="Polar residues" evidence="1">
    <location>
        <begin position="1230"/>
        <end position="1247"/>
    </location>
</feature>
<feature type="region of interest" description="Disordered" evidence="1">
    <location>
        <begin position="1684"/>
        <end position="1708"/>
    </location>
</feature>
<feature type="region of interest" description="Disordered" evidence="1">
    <location>
        <begin position="1027"/>
        <end position="1051"/>
    </location>
</feature>
<feature type="compositionally biased region" description="Basic and acidic residues" evidence="1">
    <location>
        <begin position="1042"/>
        <end position="1051"/>
    </location>
</feature>
<feature type="compositionally biased region" description="Basic residues" evidence="1">
    <location>
        <begin position="425"/>
        <end position="435"/>
    </location>
</feature>
<feature type="compositionally biased region" description="Acidic residues" evidence="1">
    <location>
        <begin position="1439"/>
        <end position="1459"/>
    </location>
</feature>
<feature type="compositionally biased region" description="Low complexity" evidence="1">
    <location>
        <begin position="1429"/>
        <end position="1438"/>
    </location>
</feature>
<feature type="compositionally biased region" description="Polar residues" evidence="1">
    <location>
        <begin position="509"/>
        <end position="521"/>
    </location>
</feature>
<feature type="domain" description="PH" evidence="3">
    <location>
        <begin position="1037"/>
        <end position="1177"/>
    </location>
</feature>
<evidence type="ECO:0000259" key="3">
    <source>
        <dbReference type="Pfam" id="PF24344"/>
    </source>
</evidence>
<feature type="compositionally biased region" description="Basic and acidic residues" evidence="1">
    <location>
        <begin position="329"/>
        <end position="352"/>
    </location>
</feature>
<feature type="compositionally biased region" description="Basic and acidic residues" evidence="1">
    <location>
        <begin position="541"/>
        <end position="567"/>
    </location>
</feature>
<feature type="compositionally biased region" description="Basic and acidic residues" evidence="1">
    <location>
        <begin position="280"/>
        <end position="295"/>
    </location>
</feature>
<dbReference type="Pfam" id="PF24340">
    <property type="entry name" value="DH_2"/>
    <property type="match status" value="1"/>
</dbReference>
<feature type="domain" description="DBL homology" evidence="2">
    <location>
        <begin position="820"/>
        <end position="1023"/>
    </location>
</feature>
<sequence>MPSPKPADEETTPTKPKANNPTTPRRASAVKRTPNGTPIRKGPATPNSAPVRARTGAKKAEPTLLTDFLLGRPSPSRTRRKSLDVVKAEIRQEMVKKVQPPGGVQDRVKKWQKASAAAVIEDPAATSDMGEEIVVEVEEDSEDEHGRIKIKTNEARPGRPGRRKDQDEEHEERKARSKSAPRKRVVSDSHWMKKDAAQGKKPAVNGGGATLPKDFLKKTAVNPPFKSKIEDWAKRIETESMVDEPLEPIRPVRKKSKYALPDDGIRVTPAKKNSLEDDETRAKPSRDTTPDDGIRVKPIRKQSNGDGLRVKARDDKVTNDGIRVTPIRDTSEKDDGIRVKPLQDRSADDGIRVRPSPDNGDHQIHSTPSRKSKRASGPEYMGRTRSHRKSSAQTHVGDESVHQDSGSESDISYMEDAQTSQTPSRSHRSKRHSRKSGSLAETLEEIPFGNSAFSVLDLPLGAEAGNQKRAKPQRTTSLSAVPKVLRKVYNEGKKMVQDNAEPPRPGFNQPPSIESWLNGTTDPFVDRPQRPNSTLGIPESSSRRESFNPDDPAERELTAKPDDERSGSQRRKQYARTDKVNEEEPSSKDAESPSTPIEVNIDHRKDLPGMRSPSSPNALKRSPATRTISTPVKAARKLPFKDILKEAFTGESVTTYQPKHGPSVLVNNFERSNDINRFADGHEDDTKQRPEPPPPKPPAHRTPKGSPPEKPNYGFGRRLPPTTGEHRLSTIASIETFSSLSSVTETESNISKTTVTQATTNSGGPSELSRRRSSRSGPKRRLTKHSDLISMLSLPDTAAPGRAKSIRSARSVRTSRSHLETATIRDLLRELSDDETKYMRELKTLVDGVVPVLLTCVLSKSESAIAAGLFNPDSTDPADTSFTKPIVAMGIALERLKSLHKRIPLQDAEALVIWAHRAHKVYDDYLAAWRLGFQDVVVNLAPASRTSSAEQKSLLEEIPQNASGDVVNSNGERVDVAFLLKRPLVRIKYLAKLTKGLHNLRPTEQAAATKALYEDLHLKVRRRQKEEAARLEDQAANNTDATRARDPRTLAQVEDTRIDRTRQVSAKDVFSLDLKHSNGQRIECQVELVMRDKPADPVDAGDILICQIDSFSRFLLFPPISKDFVSARPGEESGHVVIMIRGNHESKEWYELLVLETDDQETASEWLQMLGQIPFPPTIVRNDEDRTQVQPLPPPQAPSDLSLVEDKSCPSSPDPVEIPIGQRRRVSREAANSPNPDSRRNTPSQLRSMSSITEESLASSLSELSATKRPRAARYHARTGSTSPITPRAQSPSMPSTPVNRTPKQAHDTSSPRSPETVRASSPGFTTDLPFIPKIRKSPSPATPTAPETPKSNSPLRESTIAKPDLPEKQPPISSSPEAPLRDDGAPPPPKHSSPSSGKLKNSPILECTTPRSTNRRTSSPLKHEYQPSEGSETSSESSDSEDDESFTESSDEDEELEAADLPAPLPSVSIYSKRQSPNGSFYSLQNTSLAPSNSASQGPYRSVPSPIDPAKSKKVIAMISSWSDKKGRWEDLHHEPCSIVVSAGLIEAFEMSASHSIQHRADPMFESADSSEINDNVDAGAERPLVALVLTPLVSLRQSTALDIEIKSPPTARSKLKCSGTVRYRALNVIACQELYAAIHRARLENPVYKKLEQERMLNSYGGQSYEAAVASNRRRTWFGRQRSYRASTRAPSQAVSNGSDNSHSSSAFSALKRLSGGSIFNIARSSVDTGMHPGPTSMYTTSSDSASGFTTPRTPTSPSLSGTATSNAVNLGNENLKIRLYCLETSSKWNDIGAARLTVTQPPPGMRQASSLYHGIEKRVIVTRKALDSDKKKGQDGPVVLLDVVLGSGCFSKIGRTGIAINVWEDVMGDNGEVGTVGAVGGVSGRTRKWMLQCGSAVEANWIFGLVAVGR</sequence>
<dbReference type="Pfam" id="PF24344">
    <property type="entry name" value="PH_23"/>
    <property type="match status" value="1"/>
</dbReference>
<feature type="region of interest" description="Disordered" evidence="1">
    <location>
        <begin position="796"/>
        <end position="815"/>
    </location>
</feature>
<gene>
    <name evidence="5" type="ORF">BP5796_06281</name>
</gene>
<feature type="compositionally biased region" description="Basic residues" evidence="1">
    <location>
        <begin position="771"/>
        <end position="783"/>
    </location>
</feature>
<dbReference type="InterPro" id="IPR056222">
    <property type="entry name" value="PH_23"/>
</dbReference>
<feature type="region of interest" description="Disordered" evidence="1">
    <location>
        <begin position="489"/>
        <end position="637"/>
    </location>
</feature>
<evidence type="ECO:0000313" key="6">
    <source>
        <dbReference type="Proteomes" id="UP000256328"/>
    </source>
</evidence>
<feature type="compositionally biased region" description="Low complexity" evidence="1">
    <location>
        <begin position="1409"/>
        <end position="1421"/>
    </location>
</feature>
<feature type="region of interest" description="Disordered" evidence="1">
    <location>
        <begin position="240"/>
        <end position="448"/>
    </location>
</feature>
<dbReference type="InterPro" id="IPR056223">
    <property type="entry name" value="PH_24"/>
</dbReference>
<dbReference type="Pfam" id="PF24345">
    <property type="entry name" value="PH_24"/>
    <property type="match status" value="1"/>
</dbReference>
<feature type="region of interest" description="Disordered" evidence="1">
    <location>
        <begin position="739"/>
        <end position="784"/>
    </location>
</feature>
<feature type="compositionally biased region" description="Basic residues" evidence="1">
    <location>
        <begin position="175"/>
        <end position="184"/>
    </location>
</feature>
<feature type="compositionally biased region" description="Basic residues" evidence="1">
    <location>
        <begin position="1268"/>
        <end position="1277"/>
    </location>
</feature>